<name>A0A330LIT4_9GAMM</name>
<dbReference type="Proteomes" id="UP000250163">
    <property type="component" value="Chromosome MORIYA"/>
</dbReference>
<evidence type="ECO:0000313" key="2">
    <source>
        <dbReference type="Proteomes" id="UP000250163"/>
    </source>
</evidence>
<evidence type="ECO:0000313" key="1">
    <source>
        <dbReference type="EMBL" id="SQD76780.1"/>
    </source>
</evidence>
<accession>A0A330LIT4</accession>
<gene>
    <name evidence="1" type="ORF">MORIYA_0302</name>
</gene>
<keyword evidence="2" id="KW-1185">Reference proteome</keyword>
<sequence length="47" mass="5623">MEYWFKSYRNQQATNKAPKPLTRRAVSEAFAMIGKEVNIALYRYQPR</sequence>
<protein>
    <submittedName>
        <fullName evidence="1">Uncharacterized protein</fullName>
    </submittedName>
</protein>
<proteinExistence type="predicted"/>
<organism evidence="1 2">
    <name type="scientific">Moritella yayanosii</name>
    <dbReference type="NCBI Taxonomy" id="69539"/>
    <lineage>
        <taxon>Bacteria</taxon>
        <taxon>Pseudomonadati</taxon>
        <taxon>Pseudomonadota</taxon>
        <taxon>Gammaproteobacteria</taxon>
        <taxon>Alteromonadales</taxon>
        <taxon>Moritellaceae</taxon>
        <taxon>Moritella</taxon>
    </lineage>
</organism>
<dbReference type="EMBL" id="LS483250">
    <property type="protein sequence ID" value="SQD76780.1"/>
    <property type="molecule type" value="Genomic_DNA"/>
</dbReference>
<dbReference type="KEGG" id="mya:MORIYA_0302"/>
<reference evidence="2" key="1">
    <citation type="submission" date="2018-05" db="EMBL/GenBank/DDBJ databases">
        <authorList>
            <person name="Cea G.-C."/>
            <person name="William W."/>
        </authorList>
    </citation>
    <scope>NUCLEOTIDE SEQUENCE [LARGE SCALE GENOMIC DNA]</scope>
    <source>
        <strain evidence="2">DB21MT 5</strain>
    </source>
</reference>
<dbReference type="AlphaFoldDB" id="A0A330LIT4"/>